<dbReference type="AlphaFoldDB" id="A0A4V1IYQ5"/>
<evidence type="ECO:0000256" key="1">
    <source>
        <dbReference type="SAM" id="MobiDB-lite"/>
    </source>
</evidence>
<organism evidence="2 3">
    <name type="scientific">Piptocephalis cylindrospora</name>
    <dbReference type="NCBI Taxonomy" id="1907219"/>
    <lineage>
        <taxon>Eukaryota</taxon>
        <taxon>Fungi</taxon>
        <taxon>Fungi incertae sedis</taxon>
        <taxon>Zoopagomycota</taxon>
        <taxon>Zoopagomycotina</taxon>
        <taxon>Zoopagomycetes</taxon>
        <taxon>Zoopagales</taxon>
        <taxon>Piptocephalidaceae</taxon>
        <taxon>Piptocephalis</taxon>
    </lineage>
</organism>
<gene>
    <name evidence="2" type="ORF">BJ684DRAFT_14360</name>
</gene>
<feature type="compositionally biased region" description="Polar residues" evidence="1">
    <location>
        <begin position="195"/>
        <end position="206"/>
    </location>
</feature>
<feature type="region of interest" description="Disordered" evidence="1">
    <location>
        <begin position="174"/>
        <end position="207"/>
    </location>
</feature>
<feature type="region of interest" description="Disordered" evidence="1">
    <location>
        <begin position="236"/>
        <end position="281"/>
    </location>
</feature>
<protein>
    <submittedName>
        <fullName evidence="2">Uncharacterized protein</fullName>
    </submittedName>
</protein>
<keyword evidence="3" id="KW-1185">Reference proteome</keyword>
<reference evidence="3" key="1">
    <citation type="journal article" date="2018" name="Nat. Microbiol.">
        <title>Leveraging single-cell genomics to expand the fungal tree of life.</title>
        <authorList>
            <person name="Ahrendt S.R."/>
            <person name="Quandt C.A."/>
            <person name="Ciobanu D."/>
            <person name="Clum A."/>
            <person name="Salamov A."/>
            <person name="Andreopoulos B."/>
            <person name="Cheng J.F."/>
            <person name="Woyke T."/>
            <person name="Pelin A."/>
            <person name="Henrissat B."/>
            <person name="Reynolds N.K."/>
            <person name="Benny G.L."/>
            <person name="Smith M.E."/>
            <person name="James T.Y."/>
            <person name="Grigoriev I.V."/>
        </authorList>
    </citation>
    <scope>NUCLEOTIDE SEQUENCE [LARGE SCALE GENOMIC DNA]</scope>
</reference>
<feature type="compositionally biased region" description="Basic and acidic residues" evidence="1">
    <location>
        <begin position="271"/>
        <end position="281"/>
    </location>
</feature>
<accession>A0A4V1IYQ5</accession>
<evidence type="ECO:0000313" key="3">
    <source>
        <dbReference type="Proteomes" id="UP000267251"/>
    </source>
</evidence>
<name>A0A4V1IYQ5_9FUNG</name>
<proteinExistence type="predicted"/>
<dbReference type="Proteomes" id="UP000267251">
    <property type="component" value="Unassembled WGS sequence"/>
</dbReference>
<evidence type="ECO:0000313" key="2">
    <source>
        <dbReference type="EMBL" id="RKP15379.1"/>
    </source>
</evidence>
<dbReference type="EMBL" id="KZ987736">
    <property type="protein sequence ID" value="RKP15379.1"/>
    <property type="molecule type" value="Genomic_DNA"/>
</dbReference>
<sequence>MRQRSTSSPNVLIHVTTEENSKPRGLRSLWTRIITPFKKSQHDPSDLVRDKREKAVVRHPLKEPIVLHPLLEQASSTSSIRSGSMGSANYHEVALGDFHYLGAPDRDPLLPTQVASSIYPKDYVSSSHLKEVVYTSKVQEGTSLMWPRSRRASSITEAPVSPRDMTFDVPPLPSKASSNFEAPVSPSDPRFANIPETSKNRTSTMSDEPKLSFIRFDSEAHQPSVPGLVLLPQSSSSLGKNEVNSPADSLCYCPRSSPSTEEAEEVSTPPSEDRPALGRQETKVIRVTKSHLALVPNRAVIWEFSSTKSPYIGHEPTG</sequence>
<feature type="compositionally biased region" description="Polar residues" evidence="1">
    <location>
        <begin position="236"/>
        <end position="247"/>
    </location>
</feature>